<name>A0A5B0Q7L5_PUCGR</name>
<evidence type="ECO:0000256" key="4">
    <source>
        <dbReference type="SAM" id="MobiDB-lite"/>
    </source>
</evidence>
<keyword evidence="3" id="KW-0539">Nucleus</keyword>
<feature type="region of interest" description="Disordered" evidence="4">
    <location>
        <begin position="1"/>
        <end position="122"/>
    </location>
</feature>
<dbReference type="GO" id="GO:0044545">
    <property type="term" value="C:NSL complex"/>
    <property type="evidence" value="ECO:0007669"/>
    <property type="project" value="TreeGrafter"/>
</dbReference>
<feature type="compositionally biased region" description="Polar residues" evidence="4">
    <location>
        <begin position="31"/>
        <end position="47"/>
    </location>
</feature>
<sequence length="241" mass="26429">MGAMPSSIHKHLHNCHPPSSFLFNPDRPARTLNQRHSTQASNQQKTNPEIAELDQENSPPSEPLIASTACPPKKPRKIAGFKRKSSASPSPELHPENNNHLHQSNDAPNRRTSSAWGLSSSPHSTGNIHLIHSQDYHQSSYYPTQPQNFKALPSEACESVPSSLAGLLSTTHHPGAPRPPTEPHQIDVPDPTPVEISMSRRDPNRSRGRATINKPSTSQINPPDPPPFNTPLIRFPASTEC</sequence>
<comment type="caution">
    <text evidence="5">The sequence shown here is derived from an EMBL/GenBank/DDBJ whole genome shotgun (WGS) entry which is preliminary data.</text>
</comment>
<dbReference type="EMBL" id="VDEP01000305">
    <property type="protein sequence ID" value="KAA1109141.1"/>
    <property type="molecule type" value="Genomic_DNA"/>
</dbReference>
<dbReference type="InterPro" id="IPR043449">
    <property type="entry name" value="PHF20-like"/>
</dbReference>
<dbReference type="GO" id="GO:0005634">
    <property type="term" value="C:nucleus"/>
    <property type="evidence" value="ECO:0007669"/>
    <property type="project" value="UniProtKB-SubCell"/>
</dbReference>
<evidence type="ECO:0000256" key="2">
    <source>
        <dbReference type="ARBA" id="ARBA00022737"/>
    </source>
</evidence>
<organism evidence="5 6">
    <name type="scientific">Puccinia graminis f. sp. tritici</name>
    <dbReference type="NCBI Taxonomy" id="56615"/>
    <lineage>
        <taxon>Eukaryota</taxon>
        <taxon>Fungi</taxon>
        <taxon>Dikarya</taxon>
        <taxon>Basidiomycota</taxon>
        <taxon>Pucciniomycotina</taxon>
        <taxon>Pucciniomycetes</taxon>
        <taxon>Pucciniales</taxon>
        <taxon>Pucciniaceae</taxon>
        <taxon>Puccinia</taxon>
    </lineage>
</organism>
<evidence type="ECO:0000313" key="5">
    <source>
        <dbReference type="EMBL" id="KAA1109141.1"/>
    </source>
</evidence>
<feature type="region of interest" description="Disordered" evidence="4">
    <location>
        <begin position="164"/>
        <end position="241"/>
    </location>
</feature>
<dbReference type="Proteomes" id="UP000325313">
    <property type="component" value="Unassembled WGS sequence"/>
</dbReference>
<comment type="subcellular location">
    <subcellularLocation>
        <location evidence="1">Nucleus</location>
    </subcellularLocation>
</comment>
<feature type="compositionally biased region" description="Polar residues" evidence="4">
    <location>
        <begin position="100"/>
        <end position="122"/>
    </location>
</feature>
<dbReference type="AlphaFoldDB" id="A0A5B0Q7L5"/>
<evidence type="ECO:0000256" key="3">
    <source>
        <dbReference type="ARBA" id="ARBA00023242"/>
    </source>
</evidence>
<dbReference type="PANTHER" id="PTHR15856:SF51">
    <property type="entry name" value="MBD-R2"/>
    <property type="match status" value="1"/>
</dbReference>
<feature type="compositionally biased region" description="Basic residues" evidence="4">
    <location>
        <begin position="73"/>
        <end position="85"/>
    </location>
</feature>
<accession>A0A5B0Q7L5</accession>
<evidence type="ECO:0000313" key="6">
    <source>
        <dbReference type="Proteomes" id="UP000325313"/>
    </source>
</evidence>
<dbReference type="PANTHER" id="PTHR15856">
    <property type="entry name" value="PHD FINGER PROTEIN 20-RELATED"/>
    <property type="match status" value="1"/>
</dbReference>
<protein>
    <submittedName>
        <fullName evidence="5">Uncharacterized protein</fullName>
    </submittedName>
</protein>
<proteinExistence type="predicted"/>
<evidence type="ECO:0000256" key="1">
    <source>
        <dbReference type="ARBA" id="ARBA00004123"/>
    </source>
</evidence>
<dbReference type="GO" id="GO:0006357">
    <property type="term" value="P:regulation of transcription by RNA polymerase II"/>
    <property type="evidence" value="ECO:0007669"/>
    <property type="project" value="TreeGrafter"/>
</dbReference>
<keyword evidence="2" id="KW-0677">Repeat</keyword>
<reference evidence="5 6" key="1">
    <citation type="submission" date="2019-05" db="EMBL/GenBank/DDBJ databases">
        <title>Emergence of the Ug99 lineage of the wheat stem rust pathogen through somatic hybridization.</title>
        <authorList>
            <person name="Li F."/>
            <person name="Upadhyaya N.M."/>
            <person name="Sperschneider J."/>
            <person name="Matny O."/>
            <person name="Nguyen-Phuc H."/>
            <person name="Mago R."/>
            <person name="Raley C."/>
            <person name="Miller M.E."/>
            <person name="Silverstein K.A.T."/>
            <person name="Henningsen E."/>
            <person name="Hirsch C.D."/>
            <person name="Visser B."/>
            <person name="Pretorius Z.A."/>
            <person name="Steffenson B.J."/>
            <person name="Schwessinger B."/>
            <person name="Dodds P.N."/>
            <person name="Figueroa M."/>
        </authorList>
    </citation>
    <scope>NUCLEOTIDE SEQUENCE [LARGE SCALE GENOMIC DNA]</scope>
    <source>
        <strain evidence="5 6">Ug99</strain>
    </source>
</reference>
<gene>
    <name evidence="5" type="ORF">PGTUg99_000146</name>
</gene>